<dbReference type="GO" id="GO:0003677">
    <property type="term" value="F:DNA binding"/>
    <property type="evidence" value="ECO:0007669"/>
    <property type="project" value="UniProtKB-KW"/>
</dbReference>
<comment type="similarity">
    <text evidence="1 11">Belongs to the helicase family. UvrD subfamily.</text>
</comment>
<dbReference type="InterPro" id="IPR000212">
    <property type="entry name" value="DNA_helicase_UvrD/REP"/>
</dbReference>
<evidence type="ECO:0000259" key="13">
    <source>
        <dbReference type="PROSITE" id="PS51217"/>
    </source>
</evidence>
<evidence type="ECO:0000256" key="8">
    <source>
        <dbReference type="ARBA" id="ARBA00034617"/>
    </source>
</evidence>
<dbReference type="PROSITE" id="PS51217">
    <property type="entry name" value="UVRD_HELICASE_CTER"/>
    <property type="match status" value="1"/>
</dbReference>
<evidence type="ECO:0000313" key="15">
    <source>
        <dbReference type="Proteomes" id="UP001056429"/>
    </source>
</evidence>
<proteinExistence type="inferred from homology"/>
<dbReference type="GO" id="GO:0006260">
    <property type="term" value="P:DNA replication"/>
    <property type="evidence" value="ECO:0007669"/>
    <property type="project" value="InterPro"/>
</dbReference>
<keyword evidence="15" id="KW-1185">Reference proteome</keyword>
<dbReference type="PANTHER" id="PTHR11070">
    <property type="entry name" value="UVRD / RECB / PCRA DNA HELICASE FAMILY MEMBER"/>
    <property type="match status" value="1"/>
</dbReference>
<dbReference type="InterPro" id="IPR005751">
    <property type="entry name" value="ATP-dep_DNA_helicase_PcrA"/>
</dbReference>
<dbReference type="AlphaFoldDB" id="A0A9J6P3M8"/>
<dbReference type="EC" id="5.6.2.4" evidence="11"/>
<evidence type="ECO:0000256" key="4">
    <source>
        <dbReference type="ARBA" id="ARBA00022806"/>
    </source>
</evidence>
<feature type="domain" description="UvrD-like helicase C-terminal" evidence="13">
    <location>
        <begin position="286"/>
        <end position="561"/>
    </location>
</feature>
<name>A0A9J6P3M8_9CLOT</name>
<dbReference type="CDD" id="cd17932">
    <property type="entry name" value="DEXQc_UvrD"/>
    <property type="match status" value="1"/>
</dbReference>
<feature type="domain" description="UvrD-like helicase ATP-binding" evidence="12">
    <location>
        <begin position="5"/>
        <end position="285"/>
    </location>
</feature>
<accession>A0A9J6P3M8</accession>
<dbReference type="Proteomes" id="UP001056429">
    <property type="component" value="Unassembled WGS sequence"/>
</dbReference>
<evidence type="ECO:0000256" key="7">
    <source>
        <dbReference type="ARBA" id="ARBA00023235"/>
    </source>
</evidence>
<comment type="catalytic activity">
    <reaction evidence="8">
        <text>Couples ATP hydrolysis with the unwinding of duplex DNA by translocating in the 3'-5' direction.</text>
        <dbReference type="EC" id="5.6.2.4"/>
    </reaction>
</comment>
<dbReference type="GO" id="GO:0005524">
    <property type="term" value="F:ATP binding"/>
    <property type="evidence" value="ECO:0007669"/>
    <property type="project" value="UniProtKB-UniRule"/>
</dbReference>
<dbReference type="Pfam" id="PF21196">
    <property type="entry name" value="PcrA_UvrD_tudor"/>
    <property type="match status" value="1"/>
</dbReference>
<evidence type="ECO:0000256" key="6">
    <source>
        <dbReference type="ARBA" id="ARBA00023125"/>
    </source>
</evidence>
<evidence type="ECO:0000259" key="12">
    <source>
        <dbReference type="PROSITE" id="PS51198"/>
    </source>
</evidence>
<keyword evidence="3 10" id="KW-0378">Hydrolase</keyword>
<keyword evidence="4 10" id="KW-0347">Helicase</keyword>
<comment type="catalytic activity">
    <reaction evidence="9 11">
        <text>ATP + H2O = ADP + phosphate + H(+)</text>
        <dbReference type="Rhea" id="RHEA:13065"/>
        <dbReference type="ChEBI" id="CHEBI:15377"/>
        <dbReference type="ChEBI" id="CHEBI:15378"/>
        <dbReference type="ChEBI" id="CHEBI:30616"/>
        <dbReference type="ChEBI" id="CHEBI:43474"/>
        <dbReference type="ChEBI" id="CHEBI:456216"/>
        <dbReference type="EC" id="5.6.2.4"/>
    </reaction>
</comment>
<dbReference type="SUPFAM" id="SSF52540">
    <property type="entry name" value="P-loop containing nucleoside triphosphate hydrolases"/>
    <property type="match status" value="1"/>
</dbReference>
<dbReference type="GO" id="GO:0043138">
    <property type="term" value="F:3'-5' DNA helicase activity"/>
    <property type="evidence" value="ECO:0007669"/>
    <property type="project" value="UniProtKB-EC"/>
</dbReference>
<comment type="caution">
    <text evidence="14">The sequence shown here is derived from an EMBL/GenBank/DDBJ whole genome shotgun (WGS) entry which is preliminary data.</text>
</comment>
<keyword evidence="5 10" id="KW-0067">ATP-binding</keyword>
<dbReference type="EMBL" id="JAGSOJ010000002">
    <property type="protein sequence ID" value="MCM1990429.1"/>
    <property type="molecule type" value="Genomic_DNA"/>
</dbReference>
<evidence type="ECO:0000256" key="1">
    <source>
        <dbReference type="ARBA" id="ARBA00009922"/>
    </source>
</evidence>
<sequence length="743" mass="84823">MNLKELLNSEQYEAATHIEGPLLILAGAGSGKTRVLTYRIANMITEKDIFPYNILAITFTNKAAGEMRERVKKLIGERAEGMWISTFHSSCVRILRREAEHMGFNSNFTIYDSYDSKALVKQCMKEIGIDEKDITDKEIIGTISNSKNELMNAMDFKKKNESNYRKNKIADVFLLYTKRLRANNAMDFDDLIFNTVQLFEKNPEVLEFYQRKFKYIMVDEYQDTNYAQYKLVKALAQGSNNICVVGDDDQCIYQWRGADIQNILDFEKDFKNTKVVKLEQNYRSKGAILQSANSVIKYNSKRKDKVLRTEQVIGEKLKIYRGYTDKDEAAFVAREIKKIREDSPFNYKDFAILYRMNSQSRTFEDAFRRASIPYRILGGLRFYDRKEIKDIMGYLKLINNPQDDISLQRIINVPKRAIGDATVQKIRDFAKETDECLYSAILDIDFIPGLSSRAKSSVNKFLNLMNGFIELREEMTISQIIKKILEDTGYMKALKDSKDPEDESRVENLKELVSEAVDFENNNEDKSLEAFLEQATLVSDTDNYNEDDDNVVLMTVHASKGLEFPAVFMVGMENGIFPSDACFNSNEEMEEARRLCYVAITRAEEKLYLTSAEQRMVFGRTSCYPQSDFIEEIPLNLKENVGSGNRAVNKLGTQKSKTLKKEYNPHALGAKNGSFSSSLTNNTASGKVNSKEFVPGRKIQHPKFGEGTIITASHSGEKAMLTIAFTNMGIKKLDSSIAPLKLL</sequence>
<reference evidence="14" key="1">
    <citation type="journal article" date="2021" name="mSystems">
        <title>Bacteria and Archaea Synergistically Convert Glycine Betaine to Biogenic Methane in the Formosa Cold Seep of the South China Sea.</title>
        <authorList>
            <person name="Li L."/>
            <person name="Zhang W."/>
            <person name="Zhang S."/>
            <person name="Song L."/>
            <person name="Sun Q."/>
            <person name="Zhang H."/>
            <person name="Xiang H."/>
            <person name="Dong X."/>
        </authorList>
    </citation>
    <scope>NUCLEOTIDE SEQUENCE</scope>
    <source>
        <strain evidence="14">ZWT</strain>
    </source>
</reference>
<dbReference type="Gene3D" id="3.40.50.300">
    <property type="entry name" value="P-loop containing nucleotide triphosphate hydrolases"/>
    <property type="match status" value="2"/>
</dbReference>
<evidence type="ECO:0000256" key="9">
    <source>
        <dbReference type="ARBA" id="ARBA00048988"/>
    </source>
</evidence>
<dbReference type="Pfam" id="PF13361">
    <property type="entry name" value="UvrD_C"/>
    <property type="match status" value="1"/>
</dbReference>
<keyword evidence="7" id="KW-0413">Isomerase</keyword>
<evidence type="ECO:0000256" key="3">
    <source>
        <dbReference type="ARBA" id="ARBA00022801"/>
    </source>
</evidence>
<evidence type="ECO:0000313" key="14">
    <source>
        <dbReference type="EMBL" id="MCM1990429.1"/>
    </source>
</evidence>
<dbReference type="GO" id="GO:0016787">
    <property type="term" value="F:hydrolase activity"/>
    <property type="evidence" value="ECO:0007669"/>
    <property type="project" value="UniProtKB-UniRule"/>
</dbReference>
<dbReference type="PANTHER" id="PTHR11070:SF2">
    <property type="entry name" value="ATP-DEPENDENT DNA HELICASE SRS2"/>
    <property type="match status" value="1"/>
</dbReference>
<evidence type="ECO:0000256" key="2">
    <source>
        <dbReference type="ARBA" id="ARBA00022741"/>
    </source>
</evidence>
<dbReference type="InterPro" id="IPR014016">
    <property type="entry name" value="UvrD-like_ATP-bd"/>
</dbReference>
<dbReference type="RefSeq" id="WP_250859464.1">
    <property type="nucleotide sequence ID" value="NZ_JAGSOJ010000002.1"/>
</dbReference>
<dbReference type="InterPro" id="IPR027417">
    <property type="entry name" value="P-loop_NTPase"/>
</dbReference>
<keyword evidence="6 11" id="KW-0238">DNA-binding</keyword>
<dbReference type="PROSITE" id="PS51198">
    <property type="entry name" value="UVRD_HELICASE_ATP_BIND"/>
    <property type="match status" value="1"/>
</dbReference>
<dbReference type="CDD" id="cd18807">
    <property type="entry name" value="SF1_C_UvrD"/>
    <property type="match status" value="1"/>
</dbReference>
<evidence type="ECO:0000256" key="10">
    <source>
        <dbReference type="PROSITE-ProRule" id="PRU00560"/>
    </source>
</evidence>
<dbReference type="GO" id="GO:0033202">
    <property type="term" value="C:DNA helicase complex"/>
    <property type="evidence" value="ECO:0007669"/>
    <property type="project" value="TreeGrafter"/>
</dbReference>
<dbReference type="InterPro" id="IPR014017">
    <property type="entry name" value="DNA_helicase_UvrD-like_C"/>
</dbReference>
<organism evidence="14 15">
    <name type="scientific">Oceanirhabdus seepicola</name>
    <dbReference type="NCBI Taxonomy" id="2828781"/>
    <lineage>
        <taxon>Bacteria</taxon>
        <taxon>Bacillati</taxon>
        <taxon>Bacillota</taxon>
        <taxon>Clostridia</taxon>
        <taxon>Eubacteriales</taxon>
        <taxon>Clostridiaceae</taxon>
        <taxon>Oceanirhabdus</taxon>
    </lineage>
</organism>
<dbReference type="GO" id="GO:0000725">
    <property type="term" value="P:recombinational repair"/>
    <property type="evidence" value="ECO:0007669"/>
    <property type="project" value="TreeGrafter"/>
</dbReference>
<reference evidence="14" key="2">
    <citation type="submission" date="2021-04" db="EMBL/GenBank/DDBJ databases">
        <authorList>
            <person name="Dong X."/>
        </authorList>
    </citation>
    <scope>NUCLEOTIDE SEQUENCE</scope>
    <source>
        <strain evidence="14">ZWT</strain>
    </source>
</reference>
<dbReference type="NCBIfam" id="TIGR01073">
    <property type="entry name" value="pcrA"/>
    <property type="match status" value="1"/>
</dbReference>
<evidence type="ECO:0000256" key="11">
    <source>
        <dbReference type="RuleBase" id="RU364053"/>
    </source>
</evidence>
<evidence type="ECO:0000256" key="5">
    <source>
        <dbReference type="ARBA" id="ARBA00022840"/>
    </source>
</evidence>
<dbReference type="Pfam" id="PF00580">
    <property type="entry name" value="UvrD-helicase"/>
    <property type="match status" value="1"/>
</dbReference>
<dbReference type="Gene3D" id="1.10.10.160">
    <property type="match status" value="1"/>
</dbReference>
<protein>
    <recommendedName>
        <fullName evidence="11">ATP-dependent DNA helicase</fullName>
        <ecNumber evidence="11">5.6.2.4</ecNumber>
    </recommendedName>
</protein>
<dbReference type="InterPro" id="IPR013986">
    <property type="entry name" value="DExx_box_DNA_helicase_dom_sf"/>
</dbReference>
<dbReference type="FunFam" id="1.10.486.10:FF:000003">
    <property type="entry name" value="ATP-dependent DNA helicase"/>
    <property type="match status" value="1"/>
</dbReference>
<keyword evidence="2 10" id="KW-0547">Nucleotide-binding</keyword>
<feature type="binding site" evidence="10">
    <location>
        <begin position="26"/>
        <end position="33"/>
    </location>
    <ligand>
        <name>ATP</name>
        <dbReference type="ChEBI" id="CHEBI:30616"/>
    </ligand>
</feature>
<gene>
    <name evidence="14" type="primary">pcrA</name>
    <name evidence="14" type="ORF">KDK92_11840</name>
</gene>
<dbReference type="Gene3D" id="1.10.486.10">
    <property type="entry name" value="PCRA, domain 4"/>
    <property type="match status" value="1"/>
</dbReference>
<dbReference type="GO" id="GO:0005829">
    <property type="term" value="C:cytosol"/>
    <property type="evidence" value="ECO:0007669"/>
    <property type="project" value="TreeGrafter"/>
</dbReference>